<dbReference type="PANTHER" id="PTHR11748:SF111">
    <property type="entry name" value="D-LACTATE DEHYDROGENASE, MITOCHONDRIAL-RELATED"/>
    <property type="match status" value="1"/>
</dbReference>
<dbReference type="InterPro" id="IPR016171">
    <property type="entry name" value="Vanillyl_alc_oxidase_C-sub2"/>
</dbReference>
<evidence type="ECO:0000313" key="17">
    <source>
        <dbReference type="Proteomes" id="UP000507470"/>
    </source>
</evidence>
<dbReference type="Gene3D" id="3.30.70.2740">
    <property type="match status" value="1"/>
</dbReference>
<evidence type="ECO:0000259" key="15">
    <source>
        <dbReference type="PROSITE" id="PS51387"/>
    </source>
</evidence>
<dbReference type="GO" id="GO:0008720">
    <property type="term" value="F:D-lactate dehydrogenase (NAD+) activity"/>
    <property type="evidence" value="ECO:0007669"/>
    <property type="project" value="TreeGrafter"/>
</dbReference>
<keyword evidence="4" id="KW-0285">Flavoprotein</keyword>
<name>A0A6J8EH40_MYTCO</name>
<evidence type="ECO:0000256" key="1">
    <source>
        <dbReference type="ARBA" id="ARBA00001974"/>
    </source>
</evidence>
<dbReference type="Gene3D" id="3.30.465.10">
    <property type="match status" value="1"/>
</dbReference>
<dbReference type="InterPro" id="IPR006094">
    <property type="entry name" value="Oxid_FAD_bind_N"/>
</dbReference>
<dbReference type="FunFam" id="1.10.45.10:FF:000001">
    <property type="entry name" value="D-lactate dehydrogenase mitochondrial"/>
    <property type="match status" value="1"/>
</dbReference>
<comment type="subcellular location">
    <subcellularLocation>
        <location evidence="2">Mitochondrion</location>
    </subcellularLocation>
</comment>
<dbReference type="Pfam" id="PF02913">
    <property type="entry name" value="FAD-oxidase_C"/>
    <property type="match status" value="1"/>
</dbReference>
<comment type="similarity">
    <text evidence="3">Belongs to the FAD-binding oxidoreductase/transferase type 4 family.</text>
</comment>
<dbReference type="OrthoDB" id="5332616at2759"/>
<dbReference type="InterPro" id="IPR004113">
    <property type="entry name" value="FAD-bd_oxidored_4_C"/>
</dbReference>
<evidence type="ECO:0000256" key="13">
    <source>
        <dbReference type="ARBA" id="ARBA00063083"/>
    </source>
</evidence>
<keyword evidence="17" id="KW-1185">Reference proteome</keyword>
<gene>
    <name evidence="16" type="ORF">MCOR_52093</name>
</gene>
<evidence type="ECO:0000256" key="11">
    <source>
        <dbReference type="ARBA" id="ARBA00051477"/>
    </source>
</evidence>
<dbReference type="EMBL" id="CACVKT020009053">
    <property type="protein sequence ID" value="CAC5419800.1"/>
    <property type="molecule type" value="Genomic_DNA"/>
</dbReference>
<dbReference type="AlphaFoldDB" id="A0A6J8EH40"/>
<evidence type="ECO:0000256" key="6">
    <source>
        <dbReference type="ARBA" id="ARBA00022946"/>
    </source>
</evidence>
<proteinExistence type="inferred from homology"/>
<dbReference type="FunFam" id="3.30.43.10:FF:000010">
    <property type="entry name" value="probable D-lactate dehydrogenase, mitochondrial"/>
    <property type="match status" value="1"/>
</dbReference>
<evidence type="ECO:0000256" key="5">
    <source>
        <dbReference type="ARBA" id="ARBA00022827"/>
    </source>
</evidence>
<evidence type="ECO:0000256" key="12">
    <source>
        <dbReference type="ARBA" id="ARBA00053432"/>
    </source>
</evidence>
<evidence type="ECO:0000313" key="16">
    <source>
        <dbReference type="EMBL" id="CAC5419800.1"/>
    </source>
</evidence>
<dbReference type="GO" id="GO:0005739">
    <property type="term" value="C:mitochondrion"/>
    <property type="evidence" value="ECO:0007669"/>
    <property type="project" value="UniProtKB-SubCell"/>
</dbReference>
<keyword evidence="8 16" id="KW-0560">Oxidoreductase</keyword>
<dbReference type="InterPro" id="IPR016166">
    <property type="entry name" value="FAD-bd_PCMH"/>
</dbReference>
<accession>A0A6J8EH40</accession>
<comment type="function">
    <text evidence="12">Involved in D-lactate, but not L-lactate catabolic process.</text>
</comment>
<evidence type="ECO:0000256" key="2">
    <source>
        <dbReference type="ARBA" id="ARBA00004173"/>
    </source>
</evidence>
<protein>
    <recommendedName>
        <fullName evidence="14">Probable D-lactate dehydrogenase, mitochondrial</fullName>
        <ecNumber evidence="10">1.1.2.4</ecNumber>
    </recommendedName>
</protein>
<dbReference type="SUPFAM" id="SSF55103">
    <property type="entry name" value="FAD-linked oxidases, C-terminal domain"/>
    <property type="match status" value="1"/>
</dbReference>
<dbReference type="InterPro" id="IPR016169">
    <property type="entry name" value="FAD-bd_PCMH_sub2"/>
</dbReference>
<evidence type="ECO:0000256" key="8">
    <source>
        <dbReference type="ARBA" id="ARBA00023002"/>
    </source>
</evidence>
<feature type="domain" description="FAD-binding PCMH-type" evidence="15">
    <location>
        <begin position="70"/>
        <end position="251"/>
    </location>
</feature>
<comment type="cofactor">
    <cofactor evidence="1">
        <name>FAD</name>
        <dbReference type="ChEBI" id="CHEBI:57692"/>
    </cofactor>
</comment>
<evidence type="ECO:0000256" key="10">
    <source>
        <dbReference type="ARBA" id="ARBA00038897"/>
    </source>
</evidence>
<dbReference type="FunFam" id="3.30.465.10:FF:000030">
    <property type="entry name" value="probable D-lactate dehydrogenase, mitochondrial"/>
    <property type="match status" value="1"/>
</dbReference>
<evidence type="ECO:0000256" key="3">
    <source>
        <dbReference type="ARBA" id="ARBA00008000"/>
    </source>
</evidence>
<dbReference type="EC" id="1.1.2.4" evidence="10"/>
<dbReference type="Gene3D" id="1.10.45.10">
    <property type="entry name" value="Vanillyl-alcohol Oxidase, Chain A, domain 4"/>
    <property type="match status" value="1"/>
</dbReference>
<organism evidence="16 17">
    <name type="scientific">Mytilus coruscus</name>
    <name type="common">Sea mussel</name>
    <dbReference type="NCBI Taxonomy" id="42192"/>
    <lineage>
        <taxon>Eukaryota</taxon>
        <taxon>Metazoa</taxon>
        <taxon>Spiralia</taxon>
        <taxon>Lophotrochozoa</taxon>
        <taxon>Mollusca</taxon>
        <taxon>Bivalvia</taxon>
        <taxon>Autobranchia</taxon>
        <taxon>Pteriomorphia</taxon>
        <taxon>Mytilida</taxon>
        <taxon>Mytiloidea</taxon>
        <taxon>Mytilidae</taxon>
        <taxon>Mytilinae</taxon>
        <taxon>Mytilus</taxon>
    </lineage>
</organism>
<evidence type="ECO:0000256" key="9">
    <source>
        <dbReference type="ARBA" id="ARBA00023128"/>
    </source>
</evidence>
<evidence type="ECO:0000256" key="4">
    <source>
        <dbReference type="ARBA" id="ARBA00022630"/>
    </source>
</evidence>
<sequence>MFCKRVWNSSFRSLTRAYHKSLDRKGLAQAAEIVKVPDRLVAALSDIVGKKNVSTAMVVREQHGRDESYHSCCPPEVVTFPQNVEQVSEIAVLCNDNEIPLIPFGSGTGLEGGINATKGGVCVDLTHMNEILSVNPEDFDCTVQSGVTRLQLNNYLRDTGLWFPIDPGADASLCGMCSTSASGTNAVRYGTMRENVLNLEVVLADGRVINTAGKGRRTKKTSAGYNLTNLFVGSEGTLGIITKASLRLFGIPEATVSAVCHFPDVQGAVDTTVQVLQCGIPIARIEFLDEVSIDAVNKYSKMDMKVAPSLFLEFTGTPSSLDEQAALVADLCSMNNGSDFKWAKDPEERNHLWKARHDILYACMALKPGSKPYSTDVCVPVSKLPEIIKRSKEEITKAGVCGPIVGHVGDGNFHVFFPVDQNNPEELQKIQEVSKKMALMSLEMNGTCTGEHGIGQGKRELLVQEIGETGIQVMKQIKQTLDPKGIMNPTKVFF</sequence>
<dbReference type="FunFam" id="3.30.70.2740:FF:000001">
    <property type="entry name" value="D-lactate dehydrogenase mitochondrial"/>
    <property type="match status" value="1"/>
</dbReference>
<dbReference type="GO" id="GO:0071949">
    <property type="term" value="F:FAD binding"/>
    <property type="evidence" value="ECO:0007669"/>
    <property type="project" value="InterPro"/>
</dbReference>
<dbReference type="Pfam" id="PF01565">
    <property type="entry name" value="FAD_binding_4"/>
    <property type="match status" value="1"/>
</dbReference>
<dbReference type="InterPro" id="IPR036318">
    <property type="entry name" value="FAD-bd_PCMH-like_sf"/>
</dbReference>
<keyword evidence="6" id="KW-0809">Transit peptide</keyword>
<dbReference type="SUPFAM" id="SSF56176">
    <property type="entry name" value="FAD-binding/transporter-associated domain-like"/>
    <property type="match status" value="1"/>
</dbReference>
<keyword evidence="5" id="KW-0274">FAD</keyword>
<comment type="subunit">
    <text evidence="13">Interacts with CSRP3.</text>
</comment>
<dbReference type="PANTHER" id="PTHR11748">
    <property type="entry name" value="D-LACTATE DEHYDROGENASE"/>
    <property type="match status" value="1"/>
</dbReference>
<reference evidence="16 17" key="1">
    <citation type="submission" date="2020-06" db="EMBL/GenBank/DDBJ databases">
        <authorList>
            <person name="Li R."/>
            <person name="Bekaert M."/>
        </authorList>
    </citation>
    <scope>NUCLEOTIDE SEQUENCE [LARGE SCALE GENOMIC DNA]</scope>
    <source>
        <strain evidence="17">wild</strain>
    </source>
</reference>
<keyword evidence="9" id="KW-0496">Mitochondrion</keyword>
<comment type="catalytic activity">
    <reaction evidence="11">
        <text>(R)-lactate + 2 Fe(III)-[cytochrome c] = 2 Fe(II)-[cytochrome c] + pyruvate + 2 H(+)</text>
        <dbReference type="Rhea" id="RHEA:13521"/>
        <dbReference type="Rhea" id="RHEA-COMP:10350"/>
        <dbReference type="Rhea" id="RHEA-COMP:14399"/>
        <dbReference type="ChEBI" id="CHEBI:15361"/>
        <dbReference type="ChEBI" id="CHEBI:15378"/>
        <dbReference type="ChEBI" id="CHEBI:16004"/>
        <dbReference type="ChEBI" id="CHEBI:29033"/>
        <dbReference type="ChEBI" id="CHEBI:29034"/>
        <dbReference type="EC" id="1.1.2.4"/>
    </reaction>
    <physiologicalReaction direction="left-to-right" evidence="11">
        <dbReference type="Rhea" id="RHEA:13522"/>
    </physiologicalReaction>
</comment>
<dbReference type="Proteomes" id="UP000507470">
    <property type="component" value="Unassembled WGS sequence"/>
</dbReference>
<dbReference type="GO" id="GO:0004458">
    <property type="term" value="F:D-lactate dehydrogenase (cytochrome) activity"/>
    <property type="evidence" value="ECO:0007669"/>
    <property type="project" value="UniProtKB-EC"/>
</dbReference>
<dbReference type="PROSITE" id="PS51387">
    <property type="entry name" value="FAD_PCMH"/>
    <property type="match status" value="1"/>
</dbReference>
<evidence type="ECO:0000256" key="14">
    <source>
        <dbReference type="ARBA" id="ARBA00072812"/>
    </source>
</evidence>
<dbReference type="InterPro" id="IPR016164">
    <property type="entry name" value="FAD-linked_Oxase-like_C"/>
</dbReference>
<keyword evidence="7" id="KW-0007">Acetylation</keyword>
<dbReference type="GO" id="GO:1903457">
    <property type="term" value="P:lactate catabolic process"/>
    <property type="evidence" value="ECO:0007669"/>
    <property type="project" value="TreeGrafter"/>
</dbReference>
<evidence type="ECO:0000256" key="7">
    <source>
        <dbReference type="ARBA" id="ARBA00022990"/>
    </source>
</evidence>